<dbReference type="CDD" id="cd00564">
    <property type="entry name" value="TMP_TenI"/>
    <property type="match status" value="1"/>
</dbReference>
<feature type="binding site" evidence="13">
    <location>
        <position position="194"/>
    </location>
    <ligand>
        <name>4-amino-2-methyl-5-(diphosphooxymethyl)pyrimidine</name>
        <dbReference type="ChEBI" id="CHEBI:57841"/>
    </ligand>
</feature>
<evidence type="ECO:0000256" key="10">
    <source>
        <dbReference type="ARBA" id="ARBA00047334"/>
    </source>
</evidence>
<evidence type="ECO:0000256" key="12">
    <source>
        <dbReference type="ARBA" id="ARBA00047883"/>
    </source>
</evidence>
<comment type="catalytic activity">
    <reaction evidence="11 13">
        <text>2-(2-carboxy-4-methylthiazol-5-yl)ethyl phosphate + 4-amino-2-methyl-5-(diphosphooxymethyl)pyrimidine + 2 H(+) = thiamine phosphate + CO2 + diphosphate</text>
        <dbReference type="Rhea" id="RHEA:47848"/>
        <dbReference type="ChEBI" id="CHEBI:15378"/>
        <dbReference type="ChEBI" id="CHEBI:16526"/>
        <dbReference type="ChEBI" id="CHEBI:33019"/>
        <dbReference type="ChEBI" id="CHEBI:37575"/>
        <dbReference type="ChEBI" id="CHEBI:57841"/>
        <dbReference type="ChEBI" id="CHEBI:62890"/>
        <dbReference type="EC" id="2.5.1.3"/>
    </reaction>
</comment>
<dbReference type="InterPro" id="IPR022998">
    <property type="entry name" value="ThiamineP_synth_TenI"/>
</dbReference>
<evidence type="ECO:0000256" key="5">
    <source>
        <dbReference type="ARBA" id="ARBA00022777"/>
    </source>
</evidence>
<evidence type="ECO:0000256" key="11">
    <source>
        <dbReference type="ARBA" id="ARBA00047851"/>
    </source>
</evidence>
<dbReference type="Gene3D" id="3.20.20.70">
    <property type="entry name" value="Aldolase class I"/>
    <property type="match status" value="1"/>
</dbReference>
<evidence type="ECO:0000256" key="3">
    <source>
        <dbReference type="ARBA" id="ARBA00022723"/>
    </source>
</evidence>
<evidence type="ECO:0000256" key="13">
    <source>
        <dbReference type="HAMAP-Rule" id="MF_00097"/>
    </source>
</evidence>
<keyword evidence="6" id="KW-0067">ATP-binding</keyword>
<dbReference type="InterPro" id="IPR036206">
    <property type="entry name" value="ThiamineP_synth_sf"/>
</dbReference>
<proteinExistence type="inferred from homology"/>
<comment type="catalytic activity">
    <reaction evidence="12 13">
        <text>2-[(2R,5Z)-2-carboxy-4-methylthiazol-5(2H)-ylidene]ethyl phosphate + 4-amino-2-methyl-5-(diphosphooxymethyl)pyrimidine + 2 H(+) = thiamine phosphate + CO2 + diphosphate</text>
        <dbReference type="Rhea" id="RHEA:47844"/>
        <dbReference type="ChEBI" id="CHEBI:15378"/>
        <dbReference type="ChEBI" id="CHEBI:16526"/>
        <dbReference type="ChEBI" id="CHEBI:33019"/>
        <dbReference type="ChEBI" id="CHEBI:37575"/>
        <dbReference type="ChEBI" id="CHEBI:57841"/>
        <dbReference type="ChEBI" id="CHEBI:62899"/>
        <dbReference type="EC" id="2.5.1.3"/>
    </reaction>
</comment>
<name>A0ABM9D4F1_9BACT</name>
<evidence type="ECO:0000256" key="9">
    <source>
        <dbReference type="ARBA" id="ARBA00023268"/>
    </source>
</evidence>
<reference evidence="16 17" key="1">
    <citation type="submission" date="2022-03" db="EMBL/GenBank/DDBJ databases">
        <authorList>
            <person name="Koch H."/>
        </authorList>
    </citation>
    <scope>NUCLEOTIDE SEQUENCE [LARGE SCALE GENOMIC DNA]</scope>
    <source>
        <strain evidence="16 17">G1</strain>
    </source>
</reference>
<dbReference type="NCBIfam" id="TIGR00693">
    <property type="entry name" value="thiE"/>
    <property type="match status" value="1"/>
</dbReference>
<dbReference type="Gene3D" id="3.40.1190.20">
    <property type="match status" value="1"/>
</dbReference>
<keyword evidence="17" id="KW-1185">Reference proteome</keyword>
<feature type="binding site" evidence="13">
    <location>
        <position position="221"/>
    </location>
    <ligand>
        <name>2-[(2R,5Z)-2-carboxy-4-methylthiazol-5(2H)-ylidene]ethyl phosphate</name>
        <dbReference type="ChEBI" id="CHEBI:62899"/>
    </ligand>
</feature>
<dbReference type="HAMAP" id="MF_00097">
    <property type="entry name" value="TMP_synthase"/>
    <property type="match status" value="1"/>
</dbReference>
<comment type="pathway">
    <text evidence="1 13">Cofactor biosynthesis; thiamine diphosphate biosynthesis; thiamine phosphate from 4-amino-2-methyl-5-diphosphomethylpyrimidine and 4-methyl-5-(2-phosphoethyl)-thiazole: step 1/1.</text>
</comment>
<evidence type="ECO:0000256" key="6">
    <source>
        <dbReference type="ARBA" id="ARBA00022840"/>
    </source>
</evidence>
<keyword evidence="7 13" id="KW-0460">Magnesium</keyword>
<sequence>MLLNPSYLNRIMPAEESGCGARGVTFSPPCFPAERFFVFSGERLMSTSHLRLVVNTERQPGGTAIAGVYLVTDRHPNLLPRVEQALAGGVSVLQYRPKEKPREETLAEGRALKELCAARKVLFIVNDDAALAQELDADGVHLGQEDGSPVAARQLLGPGKLVGVSTHTVEEALRAEADGADYLGFGAMYPTGSKEVTRMPGTSGLAAVRERVRLPIVAIGGITPANACRVIDAGANAVAVISAVLSAPRPDYAVAELRLLFNRIAPLPRGGVLTVAGSDSGGGAGIQADLKTITLLGSYGASVLTALTAQNTRGVSAVHGLPPSFVREQLAAVLSDLPIDVIKTGMLHTPAIIELLAEYLAEQSRLFPLVVDPVMVAKGGAHLLEPDAVQSFVRELVPRSYLLTPNLPEAERLLSRRIQTEGEMEQAARDLHALGAANVLVKGGHLAAGAAVDILFDGTSVHRFSAERIFTSATHGTGCTFASAIATFLARGEPLVEAVHRAKTFISQAIRLARPLGKGHGPVNHYLAAKESDQ</sequence>
<evidence type="ECO:0000256" key="7">
    <source>
        <dbReference type="ARBA" id="ARBA00022842"/>
    </source>
</evidence>
<feature type="binding site" evidence="13">
    <location>
        <position position="165"/>
    </location>
    <ligand>
        <name>4-amino-2-methyl-5-(diphosphooxymethyl)pyrimidine</name>
        <dbReference type="ChEBI" id="CHEBI:57841"/>
    </ligand>
</feature>
<feature type="binding site" evidence="13">
    <location>
        <position position="146"/>
    </location>
    <ligand>
        <name>Mg(2+)</name>
        <dbReference type="ChEBI" id="CHEBI:18420"/>
    </ligand>
</feature>
<evidence type="ECO:0000259" key="15">
    <source>
        <dbReference type="Pfam" id="PF08543"/>
    </source>
</evidence>
<comment type="catalytic activity">
    <reaction evidence="10 13">
        <text>4-methyl-5-(2-phosphooxyethyl)-thiazole + 4-amino-2-methyl-5-(diphosphooxymethyl)pyrimidine + H(+) = thiamine phosphate + diphosphate</text>
        <dbReference type="Rhea" id="RHEA:22328"/>
        <dbReference type="ChEBI" id="CHEBI:15378"/>
        <dbReference type="ChEBI" id="CHEBI:33019"/>
        <dbReference type="ChEBI" id="CHEBI:37575"/>
        <dbReference type="ChEBI" id="CHEBI:57841"/>
        <dbReference type="ChEBI" id="CHEBI:58296"/>
        <dbReference type="EC" id="2.5.1.3"/>
    </reaction>
</comment>
<dbReference type="EC" id="2.5.1.3" evidence="13"/>
<comment type="function">
    <text evidence="13">Condenses 4-methyl-5-(beta-hydroxyethyl)thiazole monophosphate (THZ-P) and 2-methyl-4-amino-5-hydroxymethyl pyrimidine pyrophosphate (HMP-PP) to form thiamine monophosphate (TMP).</text>
</comment>
<feature type="binding site" evidence="13">
    <location>
        <begin position="191"/>
        <end position="193"/>
    </location>
    <ligand>
        <name>2-[(2R,5Z)-2-carboxy-4-methylthiazol-5(2H)-ylidene]ethyl phosphate</name>
        <dbReference type="ChEBI" id="CHEBI:62899"/>
    </ligand>
</feature>
<keyword evidence="2 13" id="KW-0808">Transferase</keyword>
<feature type="domain" description="Thiamine phosphate synthase/TenI" evidence="14">
    <location>
        <begin position="68"/>
        <end position="244"/>
    </location>
</feature>
<evidence type="ECO:0000313" key="16">
    <source>
        <dbReference type="EMBL" id="CAH2030127.1"/>
    </source>
</evidence>
<dbReference type="Proteomes" id="UP001295463">
    <property type="component" value="Chromosome"/>
</dbReference>
<keyword evidence="9" id="KW-0511">Multifunctional enzyme</keyword>
<comment type="cofactor">
    <cofactor evidence="13">
        <name>Mg(2+)</name>
        <dbReference type="ChEBI" id="CHEBI:18420"/>
    </cofactor>
    <text evidence="13">Binds 1 Mg(2+) ion per subunit.</text>
</comment>
<gene>
    <name evidence="16" type="primary">thiDE</name>
    <name evidence="13" type="synonym">thiE</name>
    <name evidence="16" type="ORF">GEAMG1_0305</name>
</gene>
<dbReference type="Pfam" id="PF02581">
    <property type="entry name" value="TMP-TENI"/>
    <property type="match status" value="1"/>
</dbReference>
<accession>A0ABM9D4F1</accession>
<keyword evidence="3 13" id="KW-0479">Metal-binding</keyword>
<protein>
    <recommendedName>
        <fullName evidence="13">Thiamine-phosphate synthase</fullName>
        <shortName evidence="13">TP synthase</shortName>
        <shortName evidence="13">TPS</shortName>
        <ecNumber evidence="13">2.5.1.3</ecNumber>
    </recommendedName>
    <alternativeName>
        <fullName evidence="13">Thiamine-phosphate pyrophosphorylase</fullName>
        <shortName evidence="13">TMP pyrophosphorylase</shortName>
        <shortName evidence="13">TMP-PPase</shortName>
    </alternativeName>
</protein>
<dbReference type="InterPro" id="IPR013749">
    <property type="entry name" value="PM/HMP-P_kinase-1"/>
</dbReference>
<evidence type="ECO:0000256" key="2">
    <source>
        <dbReference type="ARBA" id="ARBA00022679"/>
    </source>
</evidence>
<feature type="domain" description="Pyridoxamine kinase/Phosphomethylpyrimidine kinase" evidence="15">
    <location>
        <begin position="279"/>
        <end position="524"/>
    </location>
</feature>
<feature type="binding site" evidence="13">
    <location>
        <position position="126"/>
    </location>
    <ligand>
        <name>4-amino-2-methyl-5-(diphosphooxymethyl)pyrimidine</name>
        <dbReference type="ChEBI" id="CHEBI:57841"/>
    </ligand>
</feature>
<evidence type="ECO:0000256" key="1">
    <source>
        <dbReference type="ARBA" id="ARBA00005165"/>
    </source>
</evidence>
<dbReference type="PANTHER" id="PTHR20858">
    <property type="entry name" value="PHOSPHOMETHYLPYRIMIDINE KINASE"/>
    <property type="match status" value="1"/>
</dbReference>
<feature type="binding site" evidence="13">
    <location>
        <begin position="94"/>
        <end position="98"/>
    </location>
    <ligand>
        <name>4-amino-2-methyl-5-(diphosphooxymethyl)pyrimidine</name>
        <dbReference type="ChEBI" id="CHEBI:57841"/>
    </ligand>
</feature>
<dbReference type="SUPFAM" id="SSF53613">
    <property type="entry name" value="Ribokinase-like"/>
    <property type="match status" value="1"/>
</dbReference>
<organism evidence="16 17">
    <name type="scientific">Trichlorobacter ammonificans</name>
    <dbReference type="NCBI Taxonomy" id="2916410"/>
    <lineage>
        <taxon>Bacteria</taxon>
        <taxon>Pseudomonadati</taxon>
        <taxon>Thermodesulfobacteriota</taxon>
        <taxon>Desulfuromonadia</taxon>
        <taxon>Geobacterales</taxon>
        <taxon>Geobacteraceae</taxon>
        <taxon>Trichlorobacter</taxon>
    </lineage>
</organism>
<evidence type="ECO:0000256" key="4">
    <source>
        <dbReference type="ARBA" id="ARBA00022741"/>
    </source>
</evidence>
<feature type="binding site" evidence="13">
    <location>
        <position position="127"/>
    </location>
    <ligand>
        <name>Mg(2+)</name>
        <dbReference type="ChEBI" id="CHEBI:18420"/>
    </ligand>
</feature>
<dbReference type="CDD" id="cd01169">
    <property type="entry name" value="HMPP_kinase"/>
    <property type="match status" value="1"/>
</dbReference>
<dbReference type="PANTHER" id="PTHR20858:SF17">
    <property type="entry name" value="HYDROXYMETHYLPYRIMIDINE_PHOSPHOMETHYLPYRIMIDINE KINASE THI20-RELATED"/>
    <property type="match status" value="1"/>
</dbReference>
<evidence type="ECO:0000259" key="14">
    <source>
        <dbReference type="Pfam" id="PF02581"/>
    </source>
</evidence>
<dbReference type="InterPro" id="IPR034291">
    <property type="entry name" value="TMP_synthase"/>
</dbReference>
<comment type="similarity">
    <text evidence="13">Belongs to the thiamine-phosphate synthase family.</text>
</comment>
<dbReference type="InterPro" id="IPR029056">
    <property type="entry name" value="Ribokinase-like"/>
</dbReference>
<evidence type="ECO:0000313" key="17">
    <source>
        <dbReference type="Proteomes" id="UP001295463"/>
    </source>
</evidence>
<dbReference type="GO" id="GO:0008972">
    <property type="term" value="F:phosphomethylpyrimidine kinase activity"/>
    <property type="evidence" value="ECO:0007669"/>
    <property type="project" value="UniProtKB-EC"/>
</dbReference>
<keyword evidence="5 16" id="KW-0418">Kinase</keyword>
<dbReference type="GO" id="GO:0004789">
    <property type="term" value="F:thiamine-phosphate diphosphorylase activity"/>
    <property type="evidence" value="ECO:0007669"/>
    <property type="project" value="UniProtKB-EC"/>
</dbReference>
<dbReference type="InterPro" id="IPR013785">
    <property type="entry name" value="Aldolase_TIM"/>
</dbReference>
<dbReference type="SUPFAM" id="SSF51391">
    <property type="entry name" value="Thiamin phosphate synthase"/>
    <property type="match status" value="1"/>
</dbReference>
<feature type="binding site" evidence="13">
    <location>
        <begin position="241"/>
        <end position="242"/>
    </location>
    <ligand>
        <name>2-[(2R,5Z)-2-carboxy-4-methylthiazol-5(2H)-ylidene]ethyl phosphate</name>
        <dbReference type="ChEBI" id="CHEBI:62899"/>
    </ligand>
</feature>
<dbReference type="InterPro" id="IPR004399">
    <property type="entry name" value="HMP/HMP-P_kinase_dom"/>
</dbReference>
<dbReference type="EMBL" id="OW150024">
    <property type="protein sequence ID" value="CAH2030127.1"/>
    <property type="molecule type" value="Genomic_DNA"/>
</dbReference>
<evidence type="ECO:0000256" key="8">
    <source>
        <dbReference type="ARBA" id="ARBA00022977"/>
    </source>
</evidence>
<dbReference type="Pfam" id="PF08543">
    <property type="entry name" value="Phos_pyr_kin"/>
    <property type="match status" value="1"/>
</dbReference>
<keyword evidence="8 13" id="KW-0784">Thiamine biosynthesis</keyword>
<dbReference type="NCBIfam" id="TIGR00097">
    <property type="entry name" value="HMP-P_kinase"/>
    <property type="match status" value="1"/>
</dbReference>
<dbReference type="GO" id="GO:0008902">
    <property type="term" value="F:hydroxymethylpyrimidine kinase activity"/>
    <property type="evidence" value="ECO:0007669"/>
    <property type="project" value="UniProtKB-EC"/>
</dbReference>
<keyword evidence="4" id="KW-0547">Nucleotide-binding</keyword>